<dbReference type="SUPFAM" id="SSF52540">
    <property type="entry name" value="P-loop containing nucleoside triphosphate hydrolases"/>
    <property type="match status" value="1"/>
</dbReference>
<dbReference type="PROSITE" id="PS50901">
    <property type="entry name" value="FTSK"/>
    <property type="match status" value="1"/>
</dbReference>
<feature type="binding site" evidence="7">
    <location>
        <begin position="575"/>
        <end position="582"/>
    </location>
    <ligand>
        <name>ATP</name>
        <dbReference type="ChEBI" id="CHEBI:30616"/>
    </ligand>
</feature>
<dbReference type="InterPro" id="IPR002543">
    <property type="entry name" value="FtsK_dom"/>
</dbReference>
<dbReference type="GO" id="GO:0005524">
    <property type="term" value="F:ATP binding"/>
    <property type="evidence" value="ECO:0007669"/>
    <property type="project" value="UniProtKB-UniRule"/>
</dbReference>
<dbReference type="Proteomes" id="UP000294321">
    <property type="component" value="Chromosome"/>
</dbReference>
<dbReference type="CDD" id="cd01127">
    <property type="entry name" value="TrwB_TraG_TraD_VirD4"/>
    <property type="match status" value="1"/>
</dbReference>
<keyword evidence="5" id="KW-0238">DNA-binding</keyword>
<evidence type="ECO:0000256" key="8">
    <source>
        <dbReference type="SAM" id="MobiDB-lite"/>
    </source>
</evidence>
<dbReference type="Gene3D" id="3.30.980.40">
    <property type="match status" value="1"/>
</dbReference>
<feature type="compositionally biased region" description="Acidic residues" evidence="8">
    <location>
        <begin position="400"/>
        <end position="411"/>
    </location>
</feature>
<evidence type="ECO:0000259" key="9">
    <source>
        <dbReference type="PROSITE" id="PS50901"/>
    </source>
</evidence>
<dbReference type="EMBL" id="CP034726">
    <property type="protein sequence ID" value="QBP18681.1"/>
    <property type="molecule type" value="Genomic_DNA"/>
</dbReference>
<dbReference type="RefSeq" id="WP_133442239.1">
    <property type="nucleotide sequence ID" value="NZ_CP034726.1"/>
</dbReference>
<organism evidence="10 11">
    <name type="scientific">Acetilactobacillus jinshanensis</name>
    <dbReference type="NCBI Taxonomy" id="1720083"/>
    <lineage>
        <taxon>Bacteria</taxon>
        <taxon>Bacillati</taxon>
        <taxon>Bacillota</taxon>
        <taxon>Bacilli</taxon>
        <taxon>Lactobacillales</taxon>
        <taxon>Lactobacillaceae</taxon>
        <taxon>Acetilactobacillus</taxon>
    </lineage>
</organism>
<dbReference type="InterPro" id="IPR003593">
    <property type="entry name" value="AAA+_ATPase"/>
</dbReference>
<proteinExistence type="inferred from homology"/>
<feature type="compositionally biased region" description="Polar residues" evidence="8">
    <location>
        <begin position="350"/>
        <end position="360"/>
    </location>
</feature>
<gene>
    <name evidence="10" type="ORF">ELX58_05970</name>
</gene>
<keyword evidence="4 7" id="KW-0067">ATP-binding</keyword>
<dbReference type="SMART" id="SM00843">
    <property type="entry name" value="Ftsk_gamma"/>
    <property type="match status" value="1"/>
</dbReference>
<evidence type="ECO:0000256" key="4">
    <source>
        <dbReference type="ARBA" id="ARBA00022840"/>
    </source>
</evidence>
<dbReference type="InterPro" id="IPR036388">
    <property type="entry name" value="WH-like_DNA-bd_sf"/>
</dbReference>
<dbReference type="InterPro" id="IPR041027">
    <property type="entry name" value="FtsK_alpha"/>
</dbReference>
<name>A0A4P6ZLE6_9LACO</name>
<dbReference type="InterPro" id="IPR036390">
    <property type="entry name" value="WH_DNA-bd_sf"/>
</dbReference>
<dbReference type="AlphaFoldDB" id="A0A4P6ZLE6"/>
<dbReference type="KEGG" id="lji:ELX58_05970"/>
<keyword evidence="3 7" id="KW-0547">Nucleotide-binding</keyword>
<feature type="compositionally biased region" description="Polar residues" evidence="8">
    <location>
        <begin position="211"/>
        <end position="220"/>
    </location>
</feature>
<dbReference type="PANTHER" id="PTHR22683">
    <property type="entry name" value="SPORULATION PROTEIN RELATED"/>
    <property type="match status" value="1"/>
</dbReference>
<dbReference type="OrthoDB" id="9807790at2"/>
<feature type="compositionally biased region" description="Low complexity" evidence="8">
    <location>
        <begin position="151"/>
        <end position="160"/>
    </location>
</feature>
<dbReference type="Gene3D" id="3.40.50.300">
    <property type="entry name" value="P-loop containing nucleotide triphosphate hydrolases"/>
    <property type="match status" value="1"/>
</dbReference>
<feature type="region of interest" description="Disordered" evidence="8">
    <location>
        <begin position="311"/>
        <end position="426"/>
    </location>
</feature>
<feature type="compositionally biased region" description="Low complexity" evidence="8">
    <location>
        <begin position="317"/>
        <end position="349"/>
    </location>
</feature>
<reference evidence="11" key="1">
    <citation type="submission" date="2018-12" db="EMBL/GenBank/DDBJ databases">
        <title>A new species of lactobacillus.</title>
        <authorList>
            <person name="Jian Y."/>
            <person name="Xin L."/>
            <person name="Hong Z.J."/>
            <person name="Ming L.Z."/>
            <person name="Hong X.Z."/>
        </authorList>
    </citation>
    <scope>NUCLEOTIDE SEQUENCE [LARGE SCALE GENOMIC DNA]</scope>
    <source>
        <strain evidence="11">HSLZ-75</strain>
    </source>
</reference>
<dbReference type="GO" id="GO:0003677">
    <property type="term" value="F:DNA binding"/>
    <property type="evidence" value="ECO:0007669"/>
    <property type="project" value="UniProtKB-KW"/>
</dbReference>
<evidence type="ECO:0000313" key="10">
    <source>
        <dbReference type="EMBL" id="QBP18681.1"/>
    </source>
</evidence>
<dbReference type="Pfam" id="PF09397">
    <property type="entry name" value="FtsK_gamma"/>
    <property type="match status" value="1"/>
</dbReference>
<dbReference type="InterPro" id="IPR050206">
    <property type="entry name" value="FtsK/SpoIIIE/SftA"/>
</dbReference>
<dbReference type="Pfam" id="PF01580">
    <property type="entry name" value="FtsK_SpoIIIE"/>
    <property type="match status" value="1"/>
</dbReference>
<evidence type="ECO:0000256" key="2">
    <source>
        <dbReference type="ARBA" id="ARBA00020887"/>
    </source>
</evidence>
<protein>
    <recommendedName>
        <fullName evidence="2">DNA translocase FtsK</fullName>
    </recommendedName>
</protein>
<feature type="compositionally biased region" description="Low complexity" evidence="8">
    <location>
        <begin position="364"/>
        <end position="375"/>
    </location>
</feature>
<evidence type="ECO:0000256" key="3">
    <source>
        <dbReference type="ARBA" id="ARBA00022741"/>
    </source>
</evidence>
<dbReference type="InterPro" id="IPR018541">
    <property type="entry name" value="Ftsk_gamma"/>
</dbReference>
<feature type="domain" description="FtsK" evidence="9">
    <location>
        <begin position="558"/>
        <end position="750"/>
    </location>
</feature>
<comment type="subunit">
    <text evidence="6">Homohexamer. Forms a ring that surrounds DNA.</text>
</comment>
<dbReference type="Gene3D" id="1.10.10.10">
    <property type="entry name" value="Winged helix-like DNA-binding domain superfamily/Winged helix DNA-binding domain"/>
    <property type="match status" value="1"/>
</dbReference>
<feature type="compositionally biased region" description="Low complexity" evidence="8">
    <location>
        <begin position="223"/>
        <end position="238"/>
    </location>
</feature>
<dbReference type="Pfam" id="PF17854">
    <property type="entry name" value="FtsK_alpha"/>
    <property type="match status" value="1"/>
</dbReference>
<evidence type="ECO:0000313" key="11">
    <source>
        <dbReference type="Proteomes" id="UP000294321"/>
    </source>
</evidence>
<dbReference type="SUPFAM" id="SSF46785">
    <property type="entry name" value="Winged helix' DNA-binding domain"/>
    <property type="match status" value="1"/>
</dbReference>
<dbReference type="PANTHER" id="PTHR22683:SF42">
    <property type="entry name" value="DNA TRANSLOCASE SFTA"/>
    <property type="match status" value="1"/>
</dbReference>
<evidence type="ECO:0000256" key="1">
    <source>
        <dbReference type="ARBA" id="ARBA00006474"/>
    </source>
</evidence>
<accession>A0A4P6ZLE6</accession>
<comment type="similarity">
    <text evidence="1">Belongs to the FtsK/SpoIIIE/SftA family.</text>
</comment>
<evidence type="ECO:0000256" key="6">
    <source>
        <dbReference type="ARBA" id="ARBA00025923"/>
    </source>
</evidence>
<evidence type="ECO:0000256" key="7">
    <source>
        <dbReference type="PROSITE-ProRule" id="PRU00289"/>
    </source>
</evidence>
<evidence type="ECO:0000256" key="5">
    <source>
        <dbReference type="ARBA" id="ARBA00023125"/>
    </source>
</evidence>
<dbReference type="InterPro" id="IPR027417">
    <property type="entry name" value="P-loop_NTPase"/>
</dbReference>
<keyword evidence="11" id="KW-1185">Reference proteome</keyword>
<dbReference type="SMART" id="SM00382">
    <property type="entry name" value="AAA"/>
    <property type="match status" value="1"/>
</dbReference>
<feature type="compositionally biased region" description="Polar residues" evidence="8">
    <location>
        <begin position="194"/>
        <end position="203"/>
    </location>
</feature>
<sequence length="891" mass="98327">MNHYDGPAFYRKFVHDGTVNKNKKVNAIRERKSRYSRSGKRNVTGFSRDVQRANFNDFKPYKTSSSHIDLQNNPIARMTAEFKPRHHYGTPDQNVKQPSSAPTEFERINTHYQQLTSELSPSDDDVILLASSGASESTQRTDSLHFKLASSSSNAESSNSFETVEHIHSTQSDQNDGPFVSDTDFNSDERVNEKSSSSEQSVNDAAPEGQSEASDSQDNEVISFASSNSDSSSANNFEDSSEAVEHSESSFSNGVKSSNYDSDEESESSNSSVKPDVESSESAEPLGHDFSSIMRDEKQDIKNNLELFKKSELASKSGAATSNESENASNESNISESSKASEGSSQSNNNETKSLSSNQDVMIESSNTSVESQSSSDDESFGKRPDFVAQNPTNVQPNSDFDDSDSGDDEHPEIQPSTSSNYHFPSHDLLVAPKRNYDQGLDDWILDKANTLNKTLRAFHVNAQVVDWTNGPTVTQFQVKLHLGVKVSKINHLSDDLKMALAAKDIRIQAPIPGKTTCGIEIPNPKPRPVMLSEVVNSKTFRDSKSDLTIALGVDLTGKPRVTDLRKMPHGLIAGATGSGKSVFINCMLVSLMYKATPQELKMILIDPKAVEFAPYNGIPYLLSPVISEPKQAAASLKWATKEMNERYEKLAAAGVRNIEQFNEKAESHHQPQMKMPYILIVIDELADLMMVAGDEIETYIVRITQKARAAGIHLVVATQRPSVDVITGTMKNNIPTRVAFMVSSQVDSRTIIDQSGAERLLGKGDMLFLGNGSSHPIRLQGCYVSNQEIDKVAGFARKQQPAQYVFHPGSLLKHVNKLENQDKLMPQVLAYIAKEKTVSTSKLQRVFSIGYNRAAKIIDDLEQHNYISGQEGSKPRDVYLTEADYKKLNL</sequence>
<feature type="region of interest" description="Disordered" evidence="8">
    <location>
        <begin position="151"/>
        <end position="297"/>
    </location>
</feature>